<dbReference type="InterPro" id="IPR036661">
    <property type="entry name" value="Luciferase-like_sf"/>
</dbReference>
<dbReference type="EMBL" id="CAFBMT010000049">
    <property type="protein sequence ID" value="CAB4960813.1"/>
    <property type="molecule type" value="Genomic_DNA"/>
</dbReference>
<feature type="domain" description="Luciferase-like" evidence="2">
    <location>
        <begin position="16"/>
        <end position="263"/>
    </location>
</feature>
<evidence type="ECO:0000256" key="1">
    <source>
        <dbReference type="ARBA" id="ARBA00023002"/>
    </source>
</evidence>
<dbReference type="EMBL" id="CAFBOL010000045">
    <property type="protein sequence ID" value="CAB4994946.1"/>
    <property type="molecule type" value="Genomic_DNA"/>
</dbReference>
<proteinExistence type="predicted"/>
<dbReference type="EMBL" id="CAFAAV010000045">
    <property type="protein sequence ID" value="CAB4811919.1"/>
    <property type="molecule type" value="Genomic_DNA"/>
</dbReference>
<evidence type="ECO:0000313" key="5">
    <source>
        <dbReference type="EMBL" id="CAB4994946.1"/>
    </source>
</evidence>
<keyword evidence="1" id="KW-0560">Oxidoreductase</keyword>
<dbReference type="PANTHER" id="PTHR43244">
    <property type="match status" value="1"/>
</dbReference>
<dbReference type="GO" id="GO:0016705">
    <property type="term" value="F:oxidoreductase activity, acting on paired donors, with incorporation or reduction of molecular oxygen"/>
    <property type="evidence" value="ECO:0007669"/>
    <property type="project" value="InterPro"/>
</dbReference>
<dbReference type="PANTHER" id="PTHR43244:SF1">
    <property type="entry name" value="5,10-METHYLENETETRAHYDROMETHANOPTERIN REDUCTASE"/>
    <property type="match status" value="1"/>
</dbReference>
<dbReference type="AlphaFoldDB" id="A0A6J6YRY7"/>
<reference evidence="3" key="1">
    <citation type="submission" date="2020-05" db="EMBL/GenBank/DDBJ databases">
        <authorList>
            <person name="Chiriac C."/>
            <person name="Salcher M."/>
            <person name="Ghai R."/>
            <person name="Kavagutti S V."/>
        </authorList>
    </citation>
    <scope>NUCLEOTIDE SEQUENCE</scope>
</reference>
<evidence type="ECO:0000259" key="2">
    <source>
        <dbReference type="Pfam" id="PF00296"/>
    </source>
</evidence>
<gene>
    <name evidence="3" type="ORF">UFOPK3099_00800</name>
    <name evidence="4" type="ORF">UFOPK3651_03503</name>
    <name evidence="5" type="ORF">UFOPK3931_01729</name>
</gene>
<accession>A0A6J6YRY7</accession>
<evidence type="ECO:0000313" key="4">
    <source>
        <dbReference type="EMBL" id="CAB4960813.1"/>
    </source>
</evidence>
<sequence>MTVGLRISHELFEAGDARALRVYLHAADGAGIDRLCVGDHVSFHGGRGFDGLVQATAIAALSDLEVQTAVYLLPLRHPVPVARQVSSLAQLAGGGFVFGVGVGGEDPNEVRMCGVDPTTRGRRMDEALPIVRRLVAGESVTHRGEFFEMEDARVLPVPPRPVPVVVGGRSPAALRRAGRFADGYLGVWVSPEKMMMAIAEVEATAVAAGRIDVLWRHGIQMWCGFGDTATQARALVSAEMEELYHVPFERFERYTPTGSPADIAAAARPYVDAGCTDVNLIAVAATPDEALRCTAEVRRLLRG</sequence>
<organism evidence="3">
    <name type="scientific">freshwater metagenome</name>
    <dbReference type="NCBI Taxonomy" id="449393"/>
    <lineage>
        <taxon>unclassified sequences</taxon>
        <taxon>metagenomes</taxon>
        <taxon>ecological metagenomes</taxon>
    </lineage>
</organism>
<name>A0A6J6YRY7_9ZZZZ</name>
<dbReference type="Pfam" id="PF00296">
    <property type="entry name" value="Bac_luciferase"/>
    <property type="match status" value="1"/>
</dbReference>
<dbReference type="SUPFAM" id="SSF51679">
    <property type="entry name" value="Bacterial luciferase-like"/>
    <property type="match status" value="1"/>
</dbReference>
<dbReference type="InterPro" id="IPR050564">
    <property type="entry name" value="F420-G6PD/mer"/>
</dbReference>
<protein>
    <submittedName>
        <fullName evidence="3">Unannotated protein</fullName>
    </submittedName>
</protein>
<dbReference type="InterPro" id="IPR011251">
    <property type="entry name" value="Luciferase-like_dom"/>
</dbReference>
<dbReference type="Gene3D" id="3.20.20.30">
    <property type="entry name" value="Luciferase-like domain"/>
    <property type="match status" value="1"/>
</dbReference>
<evidence type="ECO:0000313" key="3">
    <source>
        <dbReference type="EMBL" id="CAB4811919.1"/>
    </source>
</evidence>